<evidence type="ECO:0000313" key="5">
    <source>
        <dbReference type="Proteomes" id="UP001596072"/>
    </source>
</evidence>
<proteinExistence type="predicted"/>
<protein>
    <submittedName>
        <fullName evidence="4">4-oxalocrotonate tautomerase family protein</fullName>
    </submittedName>
</protein>
<sequence length="88" mass="9674">MPNVEITIGSGRTPEQIRCLMREVHGAVLRAVDTRPEHIRVVVREVPRAHWATGDVTLTEMDAGRTNVQSKGPGRSDAAADLEDEEQS</sequence>
<comment type="caution">
    <text evidence="4">The sequence shown here is derived from an EMBL/GenBank/DDBJ whole genome shotgun (WGS) entry which is preliminary data.</text>
</comment>
<evidence type="ECO:0000259" key="3">
    <source>
        <dbReference type="Pfam" id="PF01361"/>
    </source>
</evidence>
<reference evidence="5" key="1">
    <citation type="journal article" date="2019" name="Int. J. Syst. Evol. Microbiol.">
        <title>The Global Catalogue of Microorganisms (GCM) 10K type strain sequencing project: providing services to taxonomists for standard genome sequencing and annotation.</title>
        <authorList>
            <consortium name="The Broad Institute Genomics Platform"/>
            <consortium name="The Broad Institute Genome Sequencing Center for Infectious Disease"/>
            <person name="Wu L."/>
            <person name="Ma J."/>
        </authorList>
    </citation>
    <scope>NUCLEOTIDE SEQUENCE [LARGE SCALE GENOMIC DNA]</scope>
    <source>
        <strain evidence="5">YIM 94188</strain>
    </source>
</reference>
<dbReference type="InterPro" id="IPR014347">
    <property type="entry name" value="Tautomerase/MIF_sf"/>
</dbReference>
<dbReference type="Proteomes" id="UP001596072">
    <property type="component" value="Unassembled WGS sequence"/>
</dbReference>
<dbReference type="Pfam" id="PF01361">
    <property type="entry name" value="Tautomerase"/>
    <property type="match status" value="1"/>
</dbReference>
<evidence type="ECO:0000313" key="4">
    <source>
        <dbReference type="EMBL" id="MFC5731602.1"/>
    </source>
</evidence>
<evidence type="ECO:0000256" key="2">
    <source>
        <dbReference type="SAM" id="MobiDB-lite"/>
    </source>
</evidence>
<evidence type="ECO:0000256" key="1">
    <source>
        <dbReference type="ARBA" id="ARBA00023235"/>
    </source>
</evidence>
<name>A0ABW0ZNF3_9ACTN</name>
<dbReference type="InterPro" id="IPR004370">
    <property type="entry name" value="4-OT-like_dom"/>
</dbReference>
<accession>A0ABW0ZNF3</accession>
<feature type="domain" description="4-oxalocrotonate tautomerase-like" evidence="3">
    <location>
        <begin position="2"/>
        <end position="59"/>
    </location>
</feature>
<dbReference type="SUPFAM" id="SSF55331">
    <property type="entry name" value="Tautomerase/MIF"/>
    <property type="match status" value="1"/>
</dbReference>
<gene>
    <name evidence="4" type="ORF">ACFPQB_22010</name>
</gene>
<dbReference type="RefSeq" id="WP_136436651.1">
    <property type="nucleotide sequence ID" value="NZ_JBHSNS010000018.1"/>
</dbReference>
<keyword evidence="5" id="KW-1185">Reference proteome</keyword>
<organism evidence="4 5">
    <name type="scientific">Nocardioides vastitatis</name>
    <dbReference type="NCBI Taxonomy" id="2568655"/>
    <lineage>
        <taxon>Bacteria</taxon>
        <taxon>Bacillati</taxon>
        <taxon>Actinomycetota</taxon>
        <taxon>Actinomycetes</taxon>
        <taxon>Propionibacteriales</taxon>
        <taxon>Nocardioidaceae</taxon>
        <taxon>Nocardioides</taxon>
    </lineage>
</organism>
<feature type="region of interest" description="Disordered" evidence="2">
    <location>
        <begin position="60"/>
        <end position="88"/>
    </location>
</feature>
<dbReference type="Gene3D" id="3.30.429.10">
    <property type="entry name" value="Macrophage Migration Inhibitory Factor"/>
    <property type="match status" value="1"/>
</dbReference>
<keyword evidence="1" id="KW-0413">Isomerase</keyword>
<dbReference type="EMBL" id="JBHSNS010000018">
    <property type="protein sequence ID" value="MFC5731602.1"/>
    <property type="molecule type" value="Genomic_DNA"/>
</dbReference>